<proteinExistence type="predicted"/>
<reference evidence="1" key="1">
    <citation type="submission" date="2019-03" db="EMBL/GenBank/DDBJ databases">
        <title>Single cell metagenomics reveals metabolic interactions within the superorganism composed of flagellate Streblomastix strix and complex community of Bacteroidetes bacteria on its surface.</title>
        <authorList>
            <person name="Treitli S.C."/>
            <person name="Kolisko M."/>
            <person name="Husnik F."/>
            <person name="Keeling P."/>
            <person name="Hampl V."/>
        </authorList>
    </citation>
    <scope>NUCLEOTIDE SEQUENCE</scope>
    <source>
        <strain evidence="1">STM</strain>
    </source>
</reference>
<dbReference type="EMBL" id="SNRY01009321">
    <property type="protein sequence ID" value="KAA6307231.1"/>
    <property type="molecule type" value="Genomic_DNA"/>
</dbReference>
<dbReference type="SUPFAM" id="SSF46785">
    <property type="entry name" value="Winged helix' DNA-binding domain"/>
    <property type="match status" value="1"/>
</dbReference>
<dbReference type="InterPro" id="IPR036388">
    <property type="entry name" value="WH-like_DNA-bd_sf"/>
</dbReference>
<comment type="caution">
    <text evidence="1">The sequence shown here is derived from an EMBL/GenBank/DDBJ whole genome shotgun (WGS) entry which is preliminary data.</text>
</comment>
<gene>
    <name evidence="1" type="ORF">EZS27_041100</name>
</gene>
<dbReference type="Gene3D" id="1.10.10.10">
    <property type="entry name" value="Winged helix-like DNA-binding domain superfamily/Winged helix DNA-binding domain"/>
    <property type="match status" value="1"/>
</dbReference>
<organism evidence="1">
    <name type="scientific">termite gut metagenome</name>
    <dbReference type="NCBI Taxonomy" id="433724"/>
    <lineage>
        <taxon>unclassified sequences</taxon>
        <taxon>metagenomes</taxon>
        <taxon>organismal metagenomes</taxon>
    </lineage>
</organism>
<accession>A0A5J4PEV2</accession>
<dbReference type="InterPro" id="IPR036390">
    <property type="entry name" value="WH_DNA-bd_sf"/>
</dbReference>
<dbReference type="Pfam" id="PF21205">
    <property type="entry name" value="Rep3_C"/>
    <property type="match status" value="1"/>
</dbReference>
<name>A0A5J4PEV2_9ZZZZ</name>
<sequence length="65" mass="7623">RKMMMLEDKYKNANDLKKAVLDVAQKELKEAFDKGQCDLWFAYELFREIATVKSYVVKFAANATR</sequence>
<feature type="non-terminal residue" evidence="1">
    <location>
        <position position="1"/>
    </location>
</feature>
<evidence type="ECO:0000313" key="1">
    <source>
        <dbReference type="EMBL" id="KAA6307231.1"/>
    </source>
</evidence>
<protein>
    <submittedName>
        <fullName evidence="1">Uncharacterized protein</fullName>
    </submittedName>
</protein>
<dbReference type="AlphaFoldDB" id="A0A5J4PEV2"/>